<dbReference type="PANTHER" id="PTHR38011:SF7">
    <property type="entry name" value="2,5-DIAMINO-6-RIBOSYLAMINO-4(3H)-PYRIMIDINONE 5'-PHOSPHATE REDUCTASE"/>
    <property type="match status" value="1"/>
</dbReference>
<comment type="caution">
    <text evidence="5">The sequence shown here is derived from an EMBL/GenBank/DDBJ whole genome shotgun (WGS) entry which is preliminary data.</text>
</comment>
<dbReference type="Gene3D" id="3.40.430.10">
    <property type="entry name" value="Dihydrofolate Reductase, subunit A"/>
    <property type="match status" value="1"/>
</dbReference>
<keyword evidence="3" id="KW-0560">Oxidoreductase</keyword>
<dbReference type="InterPro" id="IPR050765">
    <property type="entry name" value="Riboflavin_Biosynth_HTPR"/>
</dbReference>
<comment type="pathway">
    <text evidence="1">Cofactor biosynthesis; riboflavin biosynthesis.</text>
</comment>
<evidence type="ECO:0000256" key="2">
    <source>
        <dbReference type="ARBA" id="ARBA00022857"/>
    </source>
</evidence>
<dbReference type="InterPro" id="IPR002734">
    <property type="entry name" value="RibDG_C"/>
</dbReference>
<feature type="domain" description="Bacterial bifunctional deaminase-reductase C-terminal" evidence="4">
    <location>
        <begin position="68"/>
        <end position="250"/>
    </location>
</feature>
<protein>
    <submittedName>
        <fullName evidence="5">RibD family protein</fullName>
    </submittedName>
</protein>
<gene>
    <name evidence="5" type="ORF">ACFFHW_00455</name>
</gene>
<keyword evidence="2" id="KW-0521">NADP</keyword>
<evidence type="ECO:0000256" key="1">
    <source>
        <dbReference type="ARBA" id="ARBA00005104"/>
    </source>
</evidence>
<accession>A0ABV6FYK4</accession>
<evidence type="ECO:0000313" key="6">
    <source>
        <dbReference type="Proteomes" id="UP001589814"/>
    </source>
</evidence>
<evidence type="ECO:0000256" key="3">
    <source>
        <dbReference type="ARBA" id="ARBA00023002"/>
    </source>
</evidence>
<sequence length="287" mass="31538">MADSHIDDDLAWQHLLRARHHDWRDSAHYGATPLAFSADGRWQSAAAVSAAASQLLDIMTPLVARSTPLVIAQFGQSLDGRIATECGDSCYVTGHEGLVHLHALRALVDAVLVGAGTVDADNPQLTVRHRHGTHPVRVVLDPRGRLSPDRFVFDDDSAATLHLVDSAQRQQWQRRHDERGRRVEVLGLEGGEQGVDPRRIVALLAERGLTRLLVEGGGLTISRFLQYGCLHRLHCMVSPMLIGSGRPTLTLPVIDRLAHSLRPRARHFTLGSDVLFDLDFEDESPAG</sequence>
<evidence type="ECO:0000313" key="5">
    <source>
        <dbReference type="EMBL" id="MFC0266478.1"/>
    </source>
</evidence>
<name>A0ABV6FYK4_9GAMM</name>
<dbReference type="InterPro" id="IPR024072">
    <property type="entry name" value="DHFR-like_dom_sf"/>
</dbReference>
<dbReference type="Proteomes" id="UP001589814">
    <property type="component" value="Unassembled WGS sequence"/>
</dbReference>
<reference evidence="5 6" key="1">
    <citation type="submission" date="2024-09" db="EMBL/GenBank/DDBJ databases">
        <authorList>
            <person name="Sun Q."/>
            <person name="Mori K."/>
        </authorList>
    </citation>
    <scope>NUCLEOTIDE SEQUENCE [LARGE SCALE GENOMIC DNA]</scope>
    <source>
        <strain evidence="5 6">CCM 7415</strain>
    </source>
</reference>
<dbReference type="RefSeq" id="WP_019950855.1">
    <property type="nucleotide sequence ID" value="NZ_JBHLVX010000001.1"/>
</dbReference>
<dbReference type="EMBL" id="JBHLVX010000001">
    <property type="protein sequence ID" value="MFC0266478.1"/>
    <property type="molecule type" value="Genomic_DNA"/>
</dbReference>
<organism evidence="5 6">
    <name type="scientific">Kushneria aurantia</name>
    <dbReference type="NCBI Taxonomy" id="504092"/>
    <lineage>
        <taxon>Bacteria</taxon>
        <taxon>Pseudomonadati</taxon>
        <taxon>Pseudomonadota</taxon>
        <taxon>Gammaproteobacteria</taxon>
        <taxon>Oceanospirillales</taxon>
        <taxon>Halomonadaceae</taxon>
        <taxon>Kushneria</taxon>
    </lineage>
</organism>
<dbReference type="SUPFAM" id="SSF53597">
    <property type="entry name" value="Dihydrofolate reductase-like"/>
    <property type="match status" value="1"/>
</dbReference>
<evidence type="ECO:0000259" key="4">
    <source>
        <dbReference type="Pfam" id="PF01872"/>
    </source>
</evidence>
<dbReference type="PANTHER" id="PTHR38011">
    <property type="entry name" value="DIHYDROFOLATE REDUCTASE FAMILY PROTEIN (AFU_ORTHOLOGUE AFUA_8G06820)"/>
    <property type="match status" value="1"/>
</dbReference>
<proteinExistence type="predicted"/>
<dbReference type="Pfam" id="PF01872">
    <property type="entry name" value="RibD_C"/>
    <property type="match status" value="1"/>
</dbReference>
<keyword evidence="6" id="KW-1185">Reference proteome</keyword>